<evidence type="ECO:0000256" key="1">
    <source>
        <dbReference type="ARBA" id="ARBA00004370"/>
    </source>
</evidence>
<dbReference type="Proteomes" id="UP000509510">
    <property type="component" value="Chromosome VI"/>
</dbReference>
<evidence type="ECO:0000259" key="7">
    <source>
        <dbReference type="Pfam" id="PF07859"/>
    </source>
</evidence>
<dbReference type="Pfam" id="PF07859">
    <property type="entry name" value="Abhydrolase_3"/>
    <property type="match status" value="1"/>
</dbReference>
<keyword evidence="3" id="KW-0378">Hydrolase</keyword>
<dbReference type="GeneID" id="55998541"/>
<dbReference type="KEGG" id="trg:TRUGW13939_11062"/>
<dbReference type="AlphaFoldDB" id="A0A7H8RBR2"/>
<dbReference type="RefSeq" id="XP_035350064.1">
    <property type="nucleotide sequence ID" value="XM_035494171.1"/>
</dbReference>
<evidence type="ECO:0000259" key="8">
    <source>
        <dbReference type="Pfam" id="PF13664"/>
    </source>
</evidence>
<evidence type="ECO:0008006" key="11">
    <source>
        <dbReference type="Google" id="ProtNLM"/>
    </source>
</evidence>
<dbReference type="InterPro" id="IPR013094">
    <property type="entry name" value="AB_hydrolase_3"/>
</dbReference>
<dbReference type="Pfam" id="PF13664">
    <property type="entry name" value="DUF4149"/>
    <property type="match status" value="1"/>
</dbReference>
<feature type="region of interest" description="Disordered" evidence="6">
    <location>
        <begin position="364"/>
        <end position="393"/>
    </location>
</feature>
<dbReference type="InterPro" id="IPR029058">
    <property type="entry name" value="AB_hydrolase_fold"/>
</dbReference>
<gene>
    <name evidence="9" type="ORF">TRUGW13939_11062</name>
</gene>
<keyword evidence="5" id="KW-0472">Membrane</keyword>
<comment type="subcellular location">
    <subcellularLocation>
        <location evidence="1">Membrane</location>
    </subcellularLocation>
</comment>
<evidence type="ECO:0000256" key="6">
    <source>
        <dbReference type="SAM" id="MobiDB-lite"/>
    </source>
</evidence>
<keyword evidence="10" id="KW-1185">Reference proteome</keyword>
<evidence type="ECO:0000313" key="9">
    <source>
        <dbReference type="EMBL" id="QKX63890.1"/>
    </source>
</evidence>
<evidence type="ECO:0000256" key="2">
    <source>
        <dbReference type="ARBA" id="ARBA00022692"/>
    </source>
</evidence>
<dbReference type="InterPro" id="IPR025423">
    <property type="entry name" value="TMEM205-like"/>
</dbReference>
<reference evidence="10" key="1">
    <citation type="submission" date="2020-06" db="EMBL/GenBank/DDBJ databases">
        <title>A chromosome-scale genome assembly of Talaromyces rugulosus W13939.</title>
        <authorList>
            <person name="Wang B."/>
            <person name="Guo L."/>
            <person name="Ye K."/>
            <person name="Wang L."/>
        </authorList>
    </citation>
    <scope>NUCLEOTIDE SEQUENCE [LARGE SCALE GENOMIC DNA]</scope>
    <source>
        <strain evidence="10">W13939</strain>
    </source>
</reference>
<keyword evidence="2" id="KW-0812">Transmembrane</keyword>
<organism evidence="9 10">
    <name type="scientific">Talaromyces rugulosus</name>
    <name type="common">Penicillium rugulosum</name>
    <dbReference type="NCBI Taxonomy" id="121627"/>
    <lineage>
        <taxon>Eukaryota</taxon>
        <taxon>Fungi</taxon>
        <taxon>Dikarya</taxon>
        <taxon>Ascomycota</taxon>
        <taxon>Pezizomycotina</taxon>
        <taxon>Eurotiomycetes</taxon>
        <taxon>Eurotiomycetidae</taxon>
        <taxon>Eurotiales</taxon>
        <taxon>Trichocomaceae</taxon>
        <taxon>Talaromyces</taxon>
        <taxon>Talaromyces sect. Islandici</taxon>
    </lineage>
</organism>
<protein>
    <recommendedName>
        <fullName evidence="11">Alpha/beta hydrolase fold-3 domain-containing protein</fullName>
    </recommendedName>
</protein>
<proteinExistence type="predicted"/>
<sequence>MSILLNPIPYHLLAYGTFLGSQLYQSFINTKICYRSLPPQPFHNLNKRLWPVYFRCQLGLALLTAATKPGGWLPGASLSNVLLGVACTMAGLNWYSYGPRTSDAMVERANVLKEINAENAAGSSSKEDNESITKKGGDLAMPFTSRSAKPKMAEYPPQLSLAEKVKLYGTATRIASTTCITHGIGGVFRGESGARSLRVHLAHAMIRKLSDALSDREYQYLLKPTHEAYEGWCRANGHVPDPVDLVRHGGKGLWIGDKSAKHVMVFYHGGGFALSANEVYFDFCLDLIQSLRMVGLDLAIFFVAYTLTPHARYPTQLKQCVEALDYILTNTSLAPENVYMGGDSAGANVALSVLLHFSHHPHPSLVDQDENNSHNDDDDSDNEETPPRKTYSLVDSDSYLGGIVCLSPWVDFDFDQPSEHANRDRDCISIKSELAWANSYTGHNPFDAWSEPALAPAEWWKGVRVREFLVLAGSDEILLSGIGGFADKVQSNFPNLRFFIGQNEGHVCPIVDRTIFSKEERDGIQTWRELSRWFMGCLSSSESLEGGI</sequence>
<dbReference type="GO" id="GO:0016020">
    <property type="term" value="C:membrane"/>
    <property type="evidence" value="ECO:0007669"/>
    <property type="project" value="UniProtKB-SubCell"/>
</dbReference>
<dbReference type="PANTHER" id="PTHR48081:SF31">
    <property type="entry name" value="STERYL ACETYL HYDROLASE MUG81-RELATED"/>
    <property type="match status" value="1"/>
</dbReference>
<dbReference type="InterPro" id="IPR050300">
    <property type="entry name" value="GDXG_lipolytic_enzyme"/>
</dbReference>
<feature type="domain" description="TMEM205-like" evidence="8">
    <location>
        <begin position="13"/>
        <end position="109"/>
    </location>
</feature>
<feature type="compositionally biased region" description="Basic and acidic residues" evidence="6">
    <location>
        <begin position="125"/>
        <end position="137"/>
    </location>
</feature>
<evidence type="ECO:0000256" key="4">
    <source>
        <dbReference type="ARBA" id="ARBA00022989"/>
    </source>
</evidence>
<evidence type="ECO:0000256" key="3">
    <source>
        <dbReference type="ARBA" id="ARBA00022801"/>
    </source>
</evidence>
<feature type="region of interest" description="Disordered" evidence="6">
    <location>
        <begin position="119"/>
        <end position="139"/>
    </location>
</feature>
<keyword evidence="4" id="KW-1133">Transmembrane helix</keyword>
<evidence type="ECO:0000256" key="5">
    <source>
        <dbReference type="ARBA" id="ARBA00023136"/>
    </source>
</evidence>
<dbReference type="EMBL" id="CP055903">
    <property type="protein sequence ID" value="QKX63890.1"/>
    <property type="molecule type" value="Genomic_DNA"/>
</dbReference>
<dbReference type="OrthoDB" id="2152029at2759"/>
<feature type="domain" description="Alpha/beta hydrolase fold-3" evidence="7">
    <location>
        <begin position="264"/>
        <end position="492"/>
    </location>
</feature>
<evidence type="ECO:0000313" key="10">
    <source>
        <dbReference type="Proteomes" id="UP000509510"/>
    </source>
</evidence>
<name>A0A7H8RBR2_TALRU</name>
<dbReference type="GO" id="GO:0016787">
    <property type="term" value="F:hydrolase activity"/>
    <property type="evidence" value="ECO:0007669"/>
    <property type="project" value="UniProtKB-KW"/>
</dbReference>
<dbReference type="SUPFAM" id="SSF53474">
    <property type="entry name" value="alpha/beta-Hydrolases"/>
    <property type="match status" value="1"/>
</dbReference>
<dbReference type="PANTHER" id="PTHR48081">
    <property type="entry name" value="AB HYDROLASE SUPERFAMILY PROTEIN C4A8.06C"/>
    <property type="match status" value="1"/>
</dbReference>
<dbReference type="Gene3D" id="3.40.50.1820">
    <property type="entry name" value="alpha/beta hydrolase"/>
    <property type="match status" value="1"/>
</dbReference>
<accession>A0A7H8RBR2</accession>